<accession>A0A2N1NM20</accession>
<name>A0A2N1NM20_9GLOM</name>
<dbReference type="PANTHER" id="PTHR14187">
    <property type="entry name" value="ALPHA KINASE/ELONGATION FACTOR 2 KINASE"/>
    <property type="match status" value="1"/>
</dbReference>
<reference evidence="1 2" key="1">
    <citation type="submission" date="2016-04" db="EMBL/GenBank/DDBJ databases">
        <title>Genome analyses suggest a sexual origin of heterokaryosis in a supposedly ancient asexual fungus.</title>
        <authorList>
            <person name="Ropars J."/>
            <person name="Sedzielewska K."/>
            <person name="Noel J."/>
            <person name="Charron P."/>
            <person name="Farinelli L."/>
            <person name="Marton T."/>
            <person name="Kruger M."/>
            <person name="Pelin A."/>
            <person name="Brachmann A."/>
            <person name="Corradi N."/>
        </authorList>
    </citation>
    <scope>NUCLEOTIDE SEQUENCE [LARGE SCALE GENOMIC DNA]</scope>
    <source>
        <strain evidence="1 2">C2</strain>
    </source>
</reference>
<proteinExistence type="predicted"/>
<sequence>MFESKLVRFVVAIDIGTEYTSFAHSLKHSFSQSTVKSPAIVEYNDDYSKVIRWGTPVLEQLKNASDNAEDTEFPREICTFQVFNNDNEDIWLPPELSKKKLISDYLNEIQKVILSTLQENWTGIKPSSETGTVFIVPDRWGPTTCKSITLNCLNENKDVLSSGDYFLNVDIDKDTINLTTRECISKDTFSEILDRKGDYKENSSIERRFLTSQGITNEIFDQKNTNLKQIYQAQLQIQPKVQSLLQKYLSNGKTTQAVDIDSIIPSLKDTVLSLTNEDLKKKLEKNKWCVELDTKIISDLFDPLVDRLQHIIDLKLTNEAEYSGKEYSVIFFVGDTFKCNYLVEKIKQMKFSSDVKICILPNCEDLVVLNGALEYVQEDYLWNVMTSLLRR</sequence>
<evidence type="ECO:0008006" key="3">
    <source>
        <dbReference type="Google" id="ProtNLM"/>
    </source>
</evidence>
<organism evidence="1 2">
    <name type="scientific">Rhizophagus irregularis</name>
    <dbReference type="NCBI Taxonomy" id="588596"/>
    <lineage>
        <taxon>Eukaryota</taxon>
        <taxon>Fungi</taxon>
        <taxon>Fungi incertae sedis</taxon>
        <taxon>Mucoromycota</taxon>
        <taxon>Glomeromycotina</taxon>
        <taxon>Glomeromycetes</taxon>
        <taxon>Glomerales</taxon>
        <taxon>Glomeraceae</taxon>
        <taxon>Rhizophagus</taxon>
    </lineage>
</organism>
<gene>
    <name evidence="1" type="ORF">RhiirC2_268488</name>
</gene>
<protein>
    <recommendedName>
        <fullName evidence="3">Hsp70 family protein</fullName>
    </recommendedName>
</protein>
<reference evidence="1 2" key="2">
    <citation type="submission" date="2017-10" db="EMBL/GenBank/DDBJ databases">
        <title>Extensive intraspecific genome diversity in a model arbuscular mycorrhizal fungus.</title>
        <authorList>
            <person name="Chen E.C.H."/>
            <person name="Morin E."/>
            <person name="Baudet D."/>
            <person name="Noel J."/>
            <person name="Ndikumana S."/>
            <person name="Charron P."/>
            <person name="St-Onge C."/>
            <person name="Giorgi J."/>
            <person name="Grigoriev I.V."/>
            <person name="Roux C."/>
            <person name="Martin F.M."/>
            <person name="Corradi N."/>
        </authorList>
    </citation>
    <scope>NUCLEOTIDE SEQUENCE [LARGE SCALE GENOMIC DNA]</scope>
    <source>
        <strain evidence="1 2">C2</strain>
    </source>
</reference>
<evidence type="ECO:0000313" key="2">
    <source>
        <dbReference type="Proteomes" id="UP000233469"/>
    </source>
</evidence>
<dbReference type="VEuPathDB" id="FungiDB:FUN_019762"/>
<dbReference type="VEuPathDB" id="FungiDB:RhiirFUN_018659"/>
<comment type="caution">
    <text evidence="1">The sequence shown here is derived from an EMBL/GenBank/DDBJ whole genome shotgun (WGS) entry which is preliminary data.</text>
</comment>
<evidence type="ECO:0000313" key="1">
    <source>
        <dbReference type="EMBL" id="PKK74918.1"/>
    </source>
</evidence>
<dbReference type="AlphaFoldDB" id="A0A2N1NM20"/>
<dbReference type="Proteomes" id="UP000233469">
    <property type="component" value="Unassembled WGS sequence"/>
</dbReference>
<dbReference type="VEuPathDB" id="FungiDB:RhiirA1_439365"/>
<dbReference type="EMBL" id="LLXL01000276">
    <property type="protein sequence ID" value="PKK74918.1"/>
    <property type="molecule type" value="Genomic_DNA"/>
</dbReference>
<dbReference type="PANTHER" id="PTHR14187:SF5">
    <property type="entry name" value="HEAT SHOCK 70 KDA PROTEIN 12A"/>
    <property type="match status" value="1"/>
</dbReference>